<evidence type="ECO:0000256" key="2">
    <source>
        <dbReference type="ARBA" id="ARBA00022803"/>
    </source>
</evidence>
<dbReference type="SMART" id="SM00028">
    <property type="entry name" value="TPR"/>
    <property type="match status" value="4"/>
</dbReference>
<dbReference type="GeneID" id="32583273"/>
<dbReference type="InterPro" id="IPR050498">
    <property type="entry name" value="Ycf3"/>
</dbReference>
<dbReference type="PANTHER" id="PTHR44858">
    <property type="entry name" value="TETRATRICOPEPTIDE REPEAT PROTEIN 6"/>
    <property type="match status" value="1"/>
</dbReference>
<dbReference type="Gene3D" id="1.25.40.10">
    <property type="entry name" value="Tetratricopeptide repeat domain"/>
    <property type="match status" value="2"/>
</dbReference>
<evidence type="ECO:0000256" key="3">
    <source>
        <dbReference type="PROSITE-ProRule" id="PRU00339"/>
    </source>
</evidence>
<dbReference type="PROSITE" id="PS50005">
    <property type="entry name" value="TPR"/>
    <property type="match status" value="4"/>
</dbReference>
<feature type="repeat" description="TPR" evidence="3">
    <location>
        <begin position="145"/>
        <end position="178"/>
    </location>
</feature>
<gene>
    <name evidence="4" type="ORF">AXW67_28800</name>
</gene>
<dbReference type="InterPro" id="IPR011990">
    <property type="entry name" value="TPR-like_helical_dom_sf"/>
</dbReference>
<feature type="repeat" description="TPR" evidence="3">
    <location>
        <begin position="111"/>
        <end position="144"/>
    </location>
</feature>
<keyword evidence="1" id="KW-0677">Repeat</keyword>
<dbReference type="AlphaFoldDB" id="A0A176YPH4"/>
<protein>
    <submittedName>
        <fullName evidence="4">Uncharacterized protein</fullName>
    </submittedName>
</protein>
<keyword evidence="5" id="KW-1185">Reference proteome</keyword>
<dbReference type="InterPro" id="IPR019734">
    <property type="entry name" value="TPR_rpt"/>
</dbReference>
<feature type="repeat" description="TPR" evidence="3">
    <location>
        <begin position="43"/>
        <end position="76"/>
    </location>
</feature>
<evidence type="ECO:0000313" key="5">
    <source>
        <dbReference type="Proteomes" id="UP000077173"/>
    </source>
</evidence>
<dbReference type="GO" id="GO:0046813">
    <property type="term" value="P:receptor-mediated virion attachment to host cell"/>
    <property type="evidence" value="ECO:0007669"/>
    <property type="project" value="TreeGrafter"/>
</dbReference>
<dbReference type="SUPFAM" id="SSF48452">
    <property type="entry name" value="TPR-like"/>
    <property type="match status" value="1"/>
</dbReference>
<keyword evidence="2 3" id="KW-0802">TPR repeat</keyword>
<reference evidence="4 5" key="1">
    <citation type="submission" date="2016-02" db="EMBL/GenBank/DDBJ databases">
        <title>Draft genome sequence of the strain BR 10247T Bradyrhizobium neotropicale isolated from nodules of Centrolobium paraense.</title>
        <authorList>
            <person name="Simoes-Araujo J.L."/>
            <person name="Barauna A.C."/>
            <person name="Silva K."/>
            <person name="Zilli J.E."/>
        </authorList>
    </citation>
    <scope>NUCLEOTIDE SEQUENCE [LARGE SCALE GENOMIC DNA]</scope>
    <source>
        <strain evidence="4 5">BR 10247</strain>
    </source>
</reference>
<comment type="caution">
    <text evidence="4">The sequence shown here is derived from an EMBL/GenBank/DDBJ whole genome shotgun (WGS) entry which is preliminary data.</text>
</comment>
<dbReference type="Proteomes" id="UP000077173">
    <property type="component" value="Unassembled WGS sequence"/>
</dbReference>
<organism evidence="4 5">
    <name type="scientific">Bradyrhizobium neotropicale</name>
    <dbReference type="NCBI Taxonomy" id="1497615"/>
    <lineage>
        <taxon>Bacteria</taxon>
        <taxon>Pseudomonadati</taxon>
        <taxon>Pseudomonadota</taxon>
        <taxon>Alphaproteobacteria</taxon>
        <taxon>Hyphomicrobiales</taxon>
        <taxon>Nitrobacteraceae</taxon>
        <taxon>Bradyrhizobium</taxon>
    </lineage>
</organism>
<sequence>MLIAVSILVGLSTHMVVNCGDEEDPDICSAVIGFSPFRGSVIAFAYEGRGRIALRHGDWRRAIVDFDEAIHLNPNRASFYRDRGLARRQNGELQLAIADFDEAIALNPKLAAPYHERGLALAASGDLDRAILSYTTAMRLASSDAEIRLDRGLAYLARGQADDARADFEAALALPPGKDDRVRQIARARLAELSSAGPTPVSAPRR</sequence>
<dbReference type="EMBL" id="LSEF01000102">
    <property type="protein sequence ID" value="OAF08648.1"/>
    <property type="molecule type" value="Genomic_DNA"/>
</dbReference>
<dbReference type="Pfam" id="PF13432">
    <property type="entry name" value="TPR_16"/>
    <property type="match status" value="2"/>
</dbReference>
<dbReference type="GO" id="GO:0009279">
    <property type="term" value="C:cell outer membrane"/>
    <property type="evidence" value="ECO:0007669"/>
    <property type="project" value="TreeGrafter"/>
</dbReference>
<proteinExistence type="predicted"/>
<feature type="repeat" description="TPR" evidence="3">
    <location>
        <begin position="77"/>
        <end position="110"/>
    </location>
</feature>
<accession>A0A176YPH4</accession>
<evidence type="ECO:0000313" key="4">
    <source>
        <dbReference type="EMBL" id="OAF08648.1"/>
    </source>
</evidence>
<evidence type="ECO:0000256" key="1">
    <source>
        <dbReference type="ARBA" id="ARBA00022737"/>
    </source>
</evidence>
<dbReference type="PANTHER" id="PTHR44858:SF1">
    <property type="entry name" value="UDP-N-ACETYLGLUCOSAMINE--PEPTIDE N-ACETYLGLUCOSAMINYLTRANSFERASE SPINDLY-RELATED"/>
    <property type="match status" value="1"/>
</dbReference>
<name>A0A176YPH4_9BRAD</name>